<dbReference type="InterPro" id="IPR013083">
    <property type="entry name" value="Znf_RING/FYVE/PHD"/>
</dbReference>
<dbReference type="Gene3D" id="3.30.40.10">
    <property type="entry name" value="Zinc/RING finger domain, C3HC4 (zinc finger)"/>
    <property type="match status" value="1"/>
</dbReference>
<dbReference type="EMBL" id="ML119184">
    <property type="protein sequence ID" value="RPB07385.1"/>
    <property type="molecule type" value="Genomic_DNA"/>
</dbReference>
<dbReference type="InterPro" id="IPR001841">
    <property type="entry name" value="Znf_RING"/>
</dbReference>
<feature type="region of interest" description="Disordered" evidence="2">
    <location>
        <begin position="1"/>
        <end position="35"/>
    </location>
</feature>
<dbReference type="AlphaFoldDB" id="A0A3N4K9T9"/>
<keyword evidence="1" id="KW-0862">Zinc</keyword>
<evidence type="ECO:0000256" key="2">
    <source>
        <dbReference type="SAM" id="MobiDB-lite"/>
    </source>
</evidence>
<accession>A0A3N4K9T9</accession>
<keyword evidence="6" id="KW-1185">Reference proteome</keyword>
<dbReference type="Proteomes" id="UP000277580">
    <property type="component" value="Unassembled WGS sequence"/>
</dbReference>
<dbReference type="SUPFAM" id="SSF57850">
    <property type="entry name" value="RING/U-box"/>
    <property type="match status" value="1"/>
</dbReference>
<sequence length="256" mass="27642">MSNNNANTGNTSNTSNTNNYNNPAEEAGPPTGFVSFRIPTTHPLNESAMALFLIGEIADAMNTQPVPEFESFDFDEPHSDHGSASSKSDTDTDTPAELLCTICSRRREWIRYIVCGHHACASCTKKLWWSRINRPDRARDPWPTSIPCPFCRAEVTAVVDGREDAVGDVYSAVSVPGAPVVSGGATGAVAGDGGAGGGRGMLIVDWMLMRSKDALRRLQLETTERVAAASGDGDADNGERGWHDVGDLDWNEFFFE</sequence>
<keyword evidence="1" id="KW-0479">Metal-binding</keyword>
<dbReference type="OrthoDB" id="5468310at2759"/>
<dbReference type="PROSITE" id="PS50089">
    <property type="entry name" value="ZF_RING_2"/>
    <property type="match status" value="1"/>
</dbReference>
<organism evidence="4 6">
    <name type="scientific">Morchella conica CCBAS932</name>
    <dbReference type="NCBI Taxonomy" id="1392247"/>
    <lineage>
        <taxon>Eukaryota</taxon>
        <taxon>Fungi</taxon>
        <taxon>Dikarya</taxon>
        <taxon>Ascomycota</taxon>
        <taxon>Pezizomycotina</taxon>
        <taxon>Pezizomycetes</taxon>
        <taxon>Pezizales</taxon>
        <taxon>Morchellaceae</taxon>
        <taxon>Morchella</taxon>
    </lineage>
</organism>
<protein>
    <recommendedName>
        <fullName evidence="3">RING-type domain-containing protein</fullName>
    </recommendedName>
</protein>
<name>A0A3N4K9T9_9PEZI</name>
<evidence type="ECO:0000259" key="3">
    <source>
        <dbReference type="PROSITE" id="PS50089"/>
    </source>
</evidence>
<evidence type="ECO:0000313" key="6">
    <source>
        <dbReference type="Proteomes" id="UP000277580"/>
    </source>
</evidence>
<evidence type="ECO:0000313" key="5">
    <source>
        <dbReference type="EMBL" id="RPB07385.1"/>
    </source>
</evidence>
<feature type="domain" description="RING-type" evidence="3">
    <location>
        <begin position="100"/>
        <end position="152"/>
    </location>
</feature>
<feature type="region of interest" description="Disordered" evidence="2">
    <location>
        <begin position="68"/>
        <end position="93"/>
    </location>
</feature>
<gene>
    <name evidence="5" type="ORF">P167DRAFT_579272</name>
    <name evidence="4" type="ORF">P167DRAFT_609592</name>
</gene>
<dbReference type="EMBL" id="ML119189">
    <property type="protein sequence ID" value="RPB07276.1"/>
    <property type="molecule type" value="Genomic_DNA"/>
</dbReference>
<proteinExistence type="predicted"/>
<keyword evidence="1" id="KW-0863">Zinc-finger</keyword>
<dbReference type="GO" id="GO:0008270">
    <property type="term" value="F:zinc ion binding"/>
    <property type="evidence" value="ECO:0007669"/>
    <property type="project" value="UniProtKB-KW"/>
</dbReference>
<feature type="compositionally biased region" description="Low complexity" evidence="2">
    <location>
        <begin position="1"/>
        <end position="22"/>
    </location>
</feature>
<evidence type="ECO:0000313" key="4">
    <source>
        <dbReference type="EMBL" id="RPB07276.1"/>
    </source>
</evidence>
<evidence type="ECO:0000256" key="1">
    <source>
        <dbReference type="PROSITE-ProRule" id="PRU00175"/>
    </source>
</evidence>
<reference evidence="4 6" key="1">
    <citation type="journal article" date="2018" name="Nat. Ecol. Evol.">
        <title>Pezizomycetes genomes reveal the molecular basis of ectomycorrhizal truffle lifestyle.</title>
        <authorList>
            <person name="Murat C."/>
            <person name="Payen T."/>
            <person name="Noel B."/>
            <person name="Kuo A."/>
            <person name="Morin E."/>
            <person name="Chen J."/>
            <person name="Kohler A."/>
            <person name="Krizsan K."/>
            <person name="Balestrini R."/>
            <person name="Da Silva C."/>
            <person name="Montanini B."/>
            <person name="Hainaut M."/>
            <person name="Levati E."/>
            <person name="Barry K.W."/>
            <person name="Belfiori B."/>
            <person name="Cichocki N."/>
            <person name="Clum A."/>
            <person name="Dockter R.B."/>
            <person name="Fauchery L."/>
            <person name="Guy J."/>
            <person name="Iotti M."/>
            <person name="Le Tacon F."/>
            <person name="Lindquist E.A."/>
            <person name="Lipzen A."/>
            <person name="Malagnac F."/>
            <person name="Mello A."/>
            <person name="Molinier V."/>
            <person name="Miyauchi S."/>
            <person name="Poulain J."/>
            <person name="Riccioni C."/>
            <person name="Rubini A."/>
            <person name="Sitrit Y."/>
            <person name="Splivallo R."/>
            <person name="Traeger S."/>
            <person name="Wang M."/>
            <person name="Zifcakova L."/>
            <person name="Wipf D."/>
            <person name="Zambonelli A."/>
            <person name="Paolocci F."/>
            <person name="Nowrousian M."/>
            <person name="Ottonello S."/>
            <person name="Baldrian P."/>
            <person name="Spatafora J.W."/>
            <person name="Henrissat B."/>
            <person name="Nagy L.G."/>
            <person name="Aury J.M."/>
            <person name="Wincker P."/>
            <person name="Grigoriev I.V."/>
            <person name="Bonfante P."/>
            <person name="Martin F.M."/>
        </authorList>
    </citation>
    <scope>NUCLEOTIDE SEQUENCE [LARGE SCALE GENOMIC DNA]</scope>
    <source>
        <strain evidence="4 6">CCBAS932</strain>
    </source>
</reference>